<protein>
    <submittedName>
        <fullName evidence="4">CubicO group peptidase (Beta-lactamase class C family)</fullName>
    </submittedName>
</protein>
<dbReference type="Proteomes" id="UP000319818">
    <property type="component" value="Unassembled WGS sequence"/>
</dbReference>
<keyword evidence="1" id="KW-0472">Membrane</keyword>
<evidence type="ECO:0000259" key="3">
    <source>
        <dbReference type="Pfam" id="PF00144"/>
    </source>
</evidence>
<dbReference type="PANTHER" id="PTHR46825:SF9">
    <property type="entry name" value="BETA-LACTAMASE-RELATED DOMAIN-CONTAINING PROTEIN"/>
    <property type="match status" value="1"/>
</dbReference>
<feature type="transmembrane region" description="Helical" evidence="1">
    <location>
        <begin position="561"/>
        <end position="587"/>
    </location>
</feature>
<feature type="chain" id="PRO_5021805749" evidence="2">
    <location>
        <begin position="21"/>
        <end position="626"/>
    </location>
</feature>
<proteinExistence type="predicted"/>
<dbReference type="EMBL" id="VFPH01000001">
    <property type="protein sequence ID" value="TQM45717.1"/>
    <property type="molecule type" value="Genomic_DNA"/>
</dbReference>
<comment type="caution">
    <text evidence="4">The sequence shown here is derived from an EMBL/GenBank/DDBJ whole genome shotgun (WGS) entry which is preliminary data.</text>
</comment>
<feature type="transmembrane region" description="Helical" evidence="1">
    <location>
        <begin position="599"/>
        <end position="616"/>
    </location>
</feature>
<keyword evidence="1" id="KW-1133">Transmembrane helix</keyword>
<accession>A0A543GI00</accession>
<feature type="transmembrane region" description="Helical" evidence="1">
    <location>
        <begin position="487"/>
        <end position="511"/>
    </location>
</feature>
<evidence type="ECO:0000256" key="2">
    <source>
        <dbReference type="SAM" id="SignalP"/>
    </source>
</evidence>
<reference evidence="4 5" key="1">
    <citation type="submission" date="2019-06" db="EMBL/GenBank/DDBJ databases">
        <title>Sequencing the genomes of 1000 actinobacteria strains.</title>
        <authorList>
            <person name="Klenk H.-P."/>
        </authorList>
    </citation>
    <scope>NUCLEOTIDE SEQUENCE [LARGE SCALE GENOMIC DNA]</scope>
    <source>
        <strain evidence="4 5">DSM 45511</strain>
    </source>
</reference>
<dbReference type="InterPro" id="IPR050491">
    <property type="entry name" value="AmpC-like"/>
</dbReference>
<evidence type="ECO:0000313" key="4">
    <source>
        <dbReference type="EMBL" id="TQM45717.1"/>
    </source>
</evidence>
<name>A0A543GI00_9PSEU</name>
<keyword evidence="1" id="KW-0812">Transmembrane</keyword>
<feature type="transmembrane region" description="Helical" evidence="1">
    <location>
        <begin position="523"/>
        <end position="546"/>
    </location>
</feature>
<sequence>MLVLVGVLVSGLVTAGSAWGAPPSTLDPGAVRAFLDREVPEQLRLLQLPGASVAVVAGGRQVFAGGYGTADLGTGRPLDDRTPVRVDSISKVFAATAVMQLVARGELDLHRDVNEHLAGFRVPDTYPGQPVTLAHLLTHTAGYEERNTGNAGAARQPLGDYLATHQPARVRPPGLLPSYSNYGLALAGHVVELRAGMPFERYVEENVFGPLGMERSTFDQSASHPLRAEAARTYRPDGAGNSPVPPSYDFMAPAGSAIASASDMARFMLAELRGDPRLLDDGPLRSMQDQQFAVDPRLPGMGYAFQHGVLGGHRMFGHDGDGFGSHSVMALFPTLGVGVFAAVNGDGTDIGGSAGLHELVRRLADELLPPGPIGVSTYPEVDAAPAAELAGSFRYARISTSDPSRLLARVLADVQVEAAPDGSLTTVGPVLYELPGTVRWVPVGERLYRADGRADLLAFGPGGAHLASGDDATVAWERVGWWQGTTLHLALALGAAVVLLTTLAWPVAALIRRRRADAGPPLLARWLAGAMALLLMVFLAFAAWLANPLDRFLDALIGDTAALAVLCALPTLAAVCALGVLVSAALAWRRRWWSTAARLHYTVVALAGMTFLAVAWEYNFVTLPGA</sequence>
<keyword evidence="2" id="KW-0732">Signal</keyword>
<dbReference type="InterPro" id="IPR012338">
    <property type="entry name" value="Beta-lactam/transpept-like"/>
</dbReference>
<dbReference type="PANTHER" id="PTHR46825">
    <property type="entry name" value="D-ALANYL-D-ALANINE-CARBOXYPEPTIDASE/ENDOPEPTIDASE AMPH"/>
    <property type="match status" value="1"/>
</dbReference>
<feature type="domain" description="Beta-lactamase-related" evidence="3">
    <location>
        <begin position="46"/>
        <end position="348"/>
    </location>
</feature>
<dbReference type="AlphaFoldDB" id="A0A543GI00"/>
<feature type="signal peptide" evidence="2">
    <location>
        <begin position="1"/>
        <end position="20"/>
    </location>
</feature>
<dbReference type="SUPFAM" id="SSF56601">
    <property type="entry name" value="beta-lactamase/transpeptidase-like"/>
    <property type="match status" value="1"/>
</dbReference>
<evidence type="ECO:0000256" key="1">
    <source>
        <dbReference type="SAM" id="Phobius"/>
    </source>
</evidence>
<dbReference type="Gene3D" id="3.40.710.10">
    <property type="entry name" value="DD-peptidase/beta-lactamase superfamily"/>
    <property type="match status" value="1"/>
</dbReference>
<evidence type="ECO:0000313" key="5">
    <source>
        <dbReference type="Proteomes" id="UP000319818"/>
    </source>
</evidence>
<dbReference type="InterPro" id="IPR001466">
    <property type="entry name" value="Beta-lactam-related"/>
</dbReference>
<gene>
    <name evidence="4" type="ORF">FB388_3117</name>
</gene>
<keyword evidence="5" id="KW-1185">Reference proteome</keyword>
<organism evidence="4 5">
    <name type="scientific">Pseudonocardia cypriaca</name>
    <dbReference type="NCBI Taxonomy" id="882449"/>
    <lineage>
        <taxon>Bacteria</taxon>
        <taxon>Bacillati</taxon>
        <taxon>Actinomycetota</taxon>
        <taxon>Actinomycetes</taxon>
        <taxon>Pseudonocardiales</taxon>
        <taxon>Pseudonocardiaceae</taxon>
        <taxon>Pseudonocardia</taxon>
    </lineage>
</organism>
<dbReference type="Pfam" id="PF00144">
    <property type="entry name" value="Beta-lactamase"/>
    <property type="match status" value="1"/>
</dbReference>